<dbReference type="InterPro" id="IPR035437">
    <property type="entry name" value="SNase_OB-fold_sf"/>
</dbReference>
<feature type="domain" description="Tudor" evidence="2">
    <location>
        <begin position="769"/>
        <end position="831"/>
    </location>
</feature>
<gene>
    <name evidence="3" type="ORF">Fcan01_21040</name>
</gene>
<dbReference type="Gene3D" id="2.40.50.90">
    <property type="match status" value="2"/>
</dbReference>
<dbReference type="PANTHER" id="PTHR16442">
    <property type="entry name" value="RING FINGER PROTEIN 17"/>
    <property type="match status" value="1"/>
</dbReference>
<sequence>MKEKGEENNKTKSNLTIGSMVWCKLWANISLKSGLPTHSRKKATTMTNCANLTRQIVTMFVEGRFQSTRRGRRSLVLHAGGPPLSPEGVRGRLPPADRENPAHVAASATAFPMGARLTLALRGGSAPVNRPPLRLRTREPGQPQGECKLKSPVTQGLEVESPSHLPSATTHFGKPRRLPTRIAPPDYPSNGKRVGSPAEASGGPDSPERQGGPRAQLQWGAHPGTCPSPASSARRLTKNSRAAPFIPFGAIPIYQQRTTTDYAEMLLDKDLDTLKWCYPDRPLMINKMYSYKLLRAVSPENFSIIVMDYTSVVIQRQIKEAMDLHLHNIAGCAPVDVACLKDGLPVTVKFEDGKLHRAEVNLVDEKGVNVYMVDSGVDILISADSIYPSSTELLRLPKLSLMCRLAQVVPFEEKEKWKKYDYKSLFQGKNTSVFSISLIDRGVSEVRLTCDKKDVGFEMVMNLGLADFVPLSTHATNDEGPQMLGKYPRYDYSDWIGQKIGVFGTKVSKVGSNFKVHLQLHPSIMEAVDAGLLKYDSTSNEAKDFSKDIGDAVLVAFGEDRMNYRATIIQKSTVGYLVKLVDYGDFVNVQEKDMLKIPNELVEIPEAATPCYLIELLAADPSKLPSDETKGKLMELIIEKNLECYISHVNFIDDVDPREIRKCVVTLASEEGTPLLDDFGLRKPNLCKYYTNVDHEFPMIDQDLAKELFSGPSAYMSGVQYEGVVSFIENYDSICIQLEGDDHRADLVSEELTQFLNNWKNVPQLDPSSLINGTYVAARQNIEDDLRYYRAKILEACPDKDEYKVVFLDYGNYDVITSTMIKPLPSYFCKDKAFALKVSIPIEILPGVSEDEVYHYVEKFTEEQELTVYLKTVDNLIYAWIMGRNKMLTTSLIENKSKNPLVQLIFPTPIIPLKN</sequence>
<proteinExistence type="predicted"/>
<dbReference type="Gene3D" id="2.30.30.140">
    <property type="match status" value="3"/>
</dbReference>
<protein>
    <submittedName>
        <fullName evidence="3">Tudor domain-containing protein 1</fullName>
    </submittedName>
</protein>
<feature type="region of interest" description="Disordered" evidence="1">
    <location>
        <begin position="122"/>
        <end position="237"/>
    </location>
</feature>
<dbReference type="PROSITE" id="PS50304">
    <property type="entry name" value="TUDOR"/>
    <property type="match status" value="2"/>
</dbReference>
<dbReference type="Proteomes" id="UP000198287">
    <property type="component" value="Unassembled WGS sequence"/>
</dbReference>
<evidence type="ECO:0000259" key="2">
    <source>
        <dbReference type="PROSITE" id="PS50304"/>
    </source>
</evidence>
<keyword evidence="4" id="KW-1185">Reference proteome</keyword>
<evidence type="ECO:0000256" key="1">
    <source>
        <dbReference type="SAM" id="MobiDB-lite"/>
    </source>
</evidence>
<dbReference type="EMBL" id="LNIX01000020">
    <property type="protein sequence ID" value="OXA43899.1"/>
    <property type="molecule type" value="Genomic_DNA"/>
</dbReference>
<reference evidence="3 4" key="1">
    <citation type="submission" date="2015-12" db="EMBL/GenBank/DDBJ databases">
        <title>The genome of Folsomia candida.</title>
        <authorList>
            <person name="Faddeeva A."/>
            <person name="Derks M.F."/>
            <person name="Anvar Y."/>
            <person name="Smit S."/>
            <person name="Van Straalen N."/>
            <person name="Roelofs D."/>
        </authorList>
    </citation>
    <scope>NUCLEOTIDE SEQUENCE [LARGE SCALE GENOMIC DNA]</scope>
    <source>
        <strain evidence="3 4">VU population</strain>
        <tissue evidence="3">Whole body</tissue>
    </source>
</reference>
<dbReference type="CDD" id="cd20379">
    <property type="entry name" value="Tudor_dTUD-like"/>
    <property type="match status" value="1"/>
</dbReference>
<dbReference type="GO" id="GO:0005737">
    <property type="term" value="C:cytoplasm"/>
    <property type="evidence" value="ECO:0007669"/>
    <property type="project" value="UniProtKB-ARBA"/>
</dbReference>
<evidence type="ECO:0000313" key="3">
    <source>
        <dbReference type="EMBL" id="OXA43899.1"/>
    </source>
</evidence>
<dbReference type="OrthoDB" id="6433034at2759"/>
<organism evidence="3 4">
    <name type="scientific">Folsomia candida</name>
    <name type="common">Springtail</name>
    <dbReference type="NCBI Taxonomy" id="158441"/>
    <lineage>
        <taxon>Eukaryota</taxon>
        <taxon>Metazoa</taxon>
        <taxon>Ecdysozoa</taxon>
        <taxon>Arthropoda</taxon>
        <taxon>Hexapoda</taxon>
        <taxon>Collembola</taxon>
        <taxon>Entomobryomorpha</taxon>
        <taxon>Isotomoidea</taxon>
        <taxon>Isotomidae</taxon>
        <taxon>Proisotominae</taxon>
        <taxon>Folsomia</taxon>
    </lineage>
</organism>
<dbReference type="InterPro" id="IPR002999">
    <property type="entry name" value="Tudor"/>
</dbReference>
<dbReference type="SMART" id="SM00333">
    <property type="entry name" value="TUDOR"/>
    <property type="match status" value="3"/>
</dbReference>
<name>A0A226DFE6_FOLCA</name>
<dbReference type="AlphaFoldDB" id="A0A226DFE6"/>
<feature type="domain" description="Tudor" evidence="2">
    <location>
        <begin position="546"/>
        <end position="604"/>
    </location>
</feature>
<dbReference type="SUPFAM" id="SSF63748">
    <property type="entry name" value="Tudor/PWWP/MBT"/>
    <property type="match status" value="3"/>
</dbReference>
<dbReference type="Pfam" id="PF00567">
    <property type="entry name" value="TUDOR"/>
    <property type="match status" value="3"/>
</dbReference>
<accession>A0A226DFE6</accession>
<evidence type="ECO:0000313" key="4">
    <source>
        <dbReference type="Proteomes" id="UP000198287"/>
    </source>
</evidence>
<comment type="caution">
    <text evidence="3">The sequence shown here is derived from an EMBL/GenBank/DDBJ whole genome shotgun (WGS) entry which is preliminary data.</text>
</comment>
<dbReference type="PANTHER" id="PTHR16442:SF1">
    <property type="entry name" value="RING FINGER PROTEIN 17"/>
    <property type="match status" value="1"/>
</dbReference>